<organism evidence="2 5">
    <name type="scientific">Enterocloster aldenensis</name>
    <dbReference type="NCBI Taxonomy" id="358742"/>
    <lineage>
        <taxon>Bacteria</taxon>
        <taxon>Bacillati</taxon>
        <taxon>Bacillota</taxon>
        <taxon>Clostridia</taxon>
        <taxon>Lachnospirales</taxon>
        <taxon>Lachnospiraceae</taxon>
        <taxon>Enterocloster</taxon>
    </lineage>
</organism>
<evidence type="ECO:0000313" key="2">
    <source>
        <dbReference type="EMBL" id="MCG4744575.1"/>
    </source>
</evidence>
<dbReference type="Gene3D" id="2.10.270.10">
    <property type="entry name" value="Cholin Binding"/>
    <property type="match status" value="1"/>
</dbReference>
<dbReference type="Proteomes" id="UP000669239">
    <property type="component" value="Unassembled WGS sequence"/>
</dbReference>
<comment type="caution">
    <text evidence="2">The sequence shown here is derived from an EMBL/GenBank/DDBJ whole genome shotgun (WGS) entry which is preliminary data.</text>
</comment>
<keyword evidence="4" id="KW-1185">Reference proteome</keyword>
<dbReference type="AlphaFoldDB" id="A0AAW5BJY9"/>
<dbReference type="EMBL" id="JAKNGE010000004">
    <property type="protein sequence ID" value="MCG4744575.1"/>
    <property type="molecule type" value="Genomic_DNA"/>
</dbReference>
<accession>A0AAW5BJY9</accession>
<dbReference type="SUPFAM" id="SSF69360">
    <property type="entry name" value="Cell wall binding repeat"/>
    <property type="match status" value="1"/>
</dbReference>
<dbReference type="RefSeq" id="WP_117559967.1">
    <property type="nucleotide sequence ID" value="NZ_CAXTHN010000018.1"/>
</dbReference>
<evidence type="ECO:0000313" key="4">
    <source>
        <dbReference type="Proteomes" id="UP000669239"/>
    </source>
</evidence>
<reference evidence="3" key="2">
    <citation type="submission" date="2020-02" db="EMBL/GenBank/DDBJ databases">
        <authorList>
            <person name="Littmann E."/>
            <person name="Sorbara M."/>
        </authorList>
    </citation>
    <scope>NUCLEOTIDE SEQUENCE</scope>
    <source>
        <strain evidence="3">MSK.1.17</strain>
    </source>
</reference>
<proteinExistence type="predicted"/>
<protein>
    <recommendedName>
        <fullName evidence="6">Cell wall binding repeat-containing protein</fullName>
    </recommendedName>
</protein>
<evidence type="ECO:0000256" key="1">
    <source>
        <dbReference type="SAM" id="SignalP"/>
    </source>
</evidence>
<dbReference type="EMBL" id="JAAITT010000016">
    <property type="protein sequence ID" value="NSJ49517.1"/>
    <property type="molecule type" value="Genomic_DNA"/>
</dbReference>
<feature type="chain" id="PRO_5043296337" description="Cell wall binding repeat-containing protein" evidence="1">
    <location>
        <begin position="28"/>
        <end position="271"/>
    </location>
</feature>
<dbReference type="Proteomes" id="UP001299608">
    <property type="component" value="Unassembled WGS sequence"/>
</dbReference>
<reference evidence="3 4" key="1">
    <citation type="journal article" date="2020" name="Cell Host Microbe">
        <title>Functional and Genomic Variation between Human-Derived Isolates of Lachnospiraceae Reveals Inter- and Intra-Species Diversity.</title>
        <authorList>
            <person name="Sorbara M.T."/>
            <person name="Littmann E.R."/>
            <person name="Fontana E."/>
            <person name="Moody T.U."/>
            <person name="Kohout C.E."/>
            <person name="Gjonbalaj M."/>
            <person name="Eaton V."/>
            <person name="Seok R."/>
            <person name="Leiner I.M."/>
            <person name="Pamer E.G."/>
        </authorList>
    </citation>
    <scope>NUCLEOTIDE SEQUENCE [LARGE SCALE GENOMIC DNA]</scope>
    <source>
        <strain evidence="3 4">MSK.1.17</strain>
    </source>
</reference>
<evidence type="ECO:0000313" key="5">
    <source>
        <dbReference type="Proteomes" id="UP001299608"/>
    </source>
</evidence>
<sequence>MKGIIKNAAVSLLVCMMLPLTGMVSLAGQWEQDHLGIWSYRYHDGDLLKGNWYWIDGNLDGTAECYCFDAQGSLYQNTVTPDGYTVDSSGAWMQDGVPQTRTIRREGTGRPFGMASLTGGVLSNEWSDYRLVIPPGSDRKDTAEYTDAGDPDQEYYDLNMLTTDGEGSFSMFIWYYKDKEPGIPASSQMRKHNYDLIHRYNYPEPFVESEQTVGGHTFSATRFYGWGYGHIQFKRKIDDMVMDMTFSYPDRPESEEKVMDFIERIMPAGGV</sequence>
<feature type="signal peptide" evidence="1">
    <location>
        <begin position="1"/>
        <end position="27"/>
    </location>
</feature>
<keyword evidence="1" id="KW-0732">Signal</keyword>
<gene>
    <name evidence="3" type="ORF">G5B36_12520</name>
    <name evidence="2" type="ORF">L0N08_04030</name>
</gene>
<evidence type="ECO:0000313" key="3">
    <source>
        <dbReference type="EMBL" id="NSJ49517.1"/>
    </source>
</evidence>
<evidence type="ECO:0008006" key="6">
    <source>
        <dbReference type="Google" id="ProtNLM"/>
    </source>
</evidence>
<name>A0AAW5BJY9_9FIRM</name>
<reference evidence="2" key="3">
    <citation type="submission" date="2022-01" db="EMBL/GenBank/DDBJ databases">
        <title>Collection of gut derived symbiotic bacterial strains cultured from healthy donors.</title>
        <authorList>
            <person name="Lin H."/>
            <person name="Kohout C."/>
            <person name="Waligurski E."/>
            <person name="Pamer E.G."/>
        </authorList>
    </citation>
    <scope>NUCLEOTIDE SEQUENCE</scope>
    <source>
        <strain evidence="2">DFI.6.55</strain>
    </source>
</reference>